<proteinExistence type="predicted"/>
<protein>
    <submittedName>
        <fullName evidence="3">Uncharacterized protein</fullName>
    </submittedName>
</protein>
<feature type="chain" id="PRO_5032734622" evidence="2">
    <location>
        <begin position="21"/>
        <end position="99"/>
    </location>
</feature>
<keyword evidence="4" id="KW-1185">Reference proteome</keyword>
<name>A0A835E796_9POAL</name>
<evidence type="ECO:0000256" key="2">
    <source>
        <dbReference type="SAM" id="SignalP"/>
    </source>
</evidence>
<feature type="region of interest" description="Disordered" evidence="1">
    <location>
        <begin position="79"/>
        <end position="99"/>
    </location>
</feature>
<evidence type="ECO:0000256" key="1">
    <source>
        <dbReference type="SAM" id="MobiDB-lite"/>
    </source>
</evidence>
<evidence type="ECO:0000313" key="3">
    <source>
        <dbReference type="EMBL" id="KAF8673219.1"/>
    </source>
</evidence>
<reference evidence="3" key="1">
    <citation type="submission" date="2020-07" db="EMBL/GenBank/DDBJ databases">
        <title>Genome sequence and genetic diversity analysis of an under-domesticated orphan crop, white fonio (Digitaria exilis).</title>
        <authorList>
            <person name="Bennetzen J.L."/>
            <person name="Chen S."/>
            <person name="Ma X."/>
            <person name="Wang X."/>
            <person name="Yssel A.E.J."/>
            <person name="Chaluvadi S.R."/>
            <person name="Johnson M."/>
            <person name="Gangashetty P."/>
            <person name="Hamidou F."/>
            <person name="Sanogo M.D."/>
            <person name="Zwaenepoel A."/>
            <person name="Wallace J."/>
            <person name="Van De Peer Y."/>
            <person name="Van Deynze A."/>
        </authorList>
    </citation>
    <scope>NUCLEOTIDE SEQUENCE</scope>
    <source>
        <tissue evidence="3">Leaves</tissue>
    </source>
</reference>
<evidence type="ECO:0000313" key="4">
    <source>
        <dbReference type="Proteomes" id="UP000636709"/>
    </source>
</evidence>
<gene>
    <name evidence="3" type="ORF">HU200_048769</name>
</gene>
<dbReference type="Proteomes" id="UP000636709">
    <property type="component" value="Unassembled WGS sequence"/>
</dbReference>
<organism evidence="3 4">
    <name type="scientific">Digitaria exilis</name>
    <dbReference type="NCBI Taxonomy" id="1010633"/>
    <lineage>
        <taxon>Eukaryota</taxon>
        <taxon>Viridiplantae</taxon>
        <taxon>Streptophyta</taxon>
        <taxon>Embryophyta</taxon>
        <taxon>Tracheophyta</taxon>
        <taxon>Spermatophyta</taxon>
        <taxon>Magnoliopsida</taxon>
        <taxon>Liliopsida</taxon>
        <taxon>Poales</taxon>
        <taxon>Poaceae</taxon>
        <taxon>PACMAD clade</taxon>
        <taxon>Panicoideae</taxon>
        <taxon>Panicodae</taxon>
        <taxon>Paniceae</taxon>
        <taxon>Anthephorinae</taxon>
        <taxon>Digitaria</taxon>
    </lineage>
</organism>
<feature type="signal peptide" evidence="2">
    <location>
        <begin position="1"/>
        <end position="20"/>
    </location>
</feature>
<dbReference type="AlphaFoldDB" id="A0A835E796"/>
<accession>A0A835E796</accession>
<comment type="caution">
    <text evidence="3">The sequence shown here is derived from an EMBL/GenBank/DDBJ whole genome shotgun (WGS) entry which is preliminary data.</text>
</comment>
<dbReference type="EMBL" id="JACEFO010002208">
    <property type="protein sequence ID" value="KAF8673219.1"/>
    <property type="molecule type" value="Genomic_DNA"/>
</dbReference>
<sequence>MAMGFFALVTMGFFSHITSGYTGAWEKWAAAYPRVFAGMVASPEADKDDYMFQKACCTPPSLSCPPVRAAPPLPVQGSCGGGEAAAATTARDPASQNRF</sequence>
<dbReference type="OrthoDB" id="6020543at2759"/>
<keyword evidence="2" id="KW-0732">Signal</keyword>